<comment type="caution">
    <text evidence="3">The sequence shown here is derived from an EMBL/GenBank/DDBJ whole genome shotgun (WGS) entry which is preliminary data.</text>
</comment>
<evidence type="ECO:0000256" key="1">
    <source>
        <dbReference type="ARBA" id="ARBA00006987"/>
    </source>
</evidence>
<evidence type="ECO:0000256" key="2">
    <source>
        <dbReference type="SAM" id="SignalP"/>
    </source>
</evidence>
<dbReference type="Proteomes" id="UP000672657">
    <property type="component" value="Unassembled WGS sequence"/>
</dbReference>
<proteinExistence type="inferred from homology"/>
<feature type="chain" id="PRO_5047081448" description="Tripartite tricarboxylate transporter substrate binding protein" evidence="2">
    <location>
        <begin position="22"/>
        <end position="322"/>
    </location>
</feature>
<dbReference type="PANTHER" id="PTHR42928:SF5">
    <property type="entry name" value="BLR1237 PROTEIN"/>
    <property type="match status" value="1"/>
</dbReference>
<reference evidence="3 4" key="1">
    <citation type="submission" date="2021-03" db="EMBL/GenBank/DDBJ databases">
        <authorList>
            <person name="Peeters C."/>
        </authorList>
    </citation>
    <scope>NUCLEOTIDE SEQUENCE [LARGE SCALE GENOMIC DNA]</scope>
    <source>
        <strain evidence="3 4">LMG 26411</strain>
    </source>
</reference>
<dbReference type="PANTHER" id="PTHR42928">
    <property type="entry name" value="TRICARBOXYLATE-BINDING PROTEIN"/>
    <property type="match status" value="1"/>
</dbReference>
<keyword evidence="2" id="KW-0732">Signal</keyword>
<dbReference type="InterPro" id="IPR005064">
    <property type="entry name" value="BUG"/>
</dbReference>
<evidence type="ECO:0008006" key="5">
    <source>
        <dbReference type="Google" id="ProtNLM"/>
    </source>
</evidence>
<dbReference type="CDD" id="cd07012">
    <property type="entry name" value="PBP2_Bug_TTT"/>
    <property type="match status" value="1"/>
</dbReference>
<name>A0ABN7Q291_9BURK</name>
<dbReference type="Pfam" id="PF03401">
    <property type="entry name" value="TctC"/>
    <property type="match status" value="1"/>
</dbReference>
<sequence>MKRRTFIAAACVPAFATRANANLYPSRPIKLVVPTSAGGIADFIARSAGEVMARSLGQPFVLDNRPGGASTLAANIVAHANADGYTLLMGTEFNMATAALLRKDIAYDPRKDLLPIGVLAKFPLGLIVNAKLPVRSVRELVNYLRARPGAVNYASAGAGTAYHLAAEMFKAQNDVQIVHVPYAGGAPMATSLIRRDTEVAFAALNTYLPFIRSGELRVLAIANERRIPLLPDVPTFAEAGFPAFDASMHLGLASPSGVAPDIIHRLHAALAKVWADETYRTRMATYGIETPAPHTPTEYAERLAAEARRWQGLIAKNKIRME</sequence>
<keyword evidence="4" id="KW-1185">Reference proteome</keyword>
<dbReference type="Gene3D" id="3.40.190.10">
    <property type="entry name" value="Periplasmic binding protein-like II"/>
    <property type="match status" value="1"/>
</dbReference>
<feature type="signal peptide" evidence="2">
    <location>
        <begin position="1"/>
        <end position="21"/>
    </location>
</feature>
<dbReference type="Gene3D" id="3.40.190.150">
    <property type="entry name" value="Bordetella uptake gene, domain 1"/>
    <property type="match status" value="1"/>
</dbReference>
<dbReference type="InterPro" id="IPR042100">
    <property type="entry name" value="Bug_dom1"/>
</dbReference>
<dbReference type="EMBL" id="CAJPVI010000030">
    <property type="protein sequence ID" value="CAG2154207.1"/>
    <property type="molecule type" value="Genomic_DNA"/>
</dbReference>
<organism evidence="3 4">
    <name type="scientific">Cupriavidus numazuensis</name>
    <dbReference type="NCBI Taxonomy" id="221992"/>
    <lineage>
        <taxon>Bacteria</taxon>
        <taxon>Pseudomonadati</taxon>
        <taxon>Pseudomonadota</taxon>
        <taxon>Betaproteobacteria</taxon>
        <taxon>Burkholderiales</taxon>
        <taxon>Burkholderiaceae</taxon>
        <taxon>Cupriavidus</taxon>
    </lineage>
</organism>
<dbReference type="RefSeq" id="WP_211955557.1">
    <property type="nucleotide sequence ID" value="NZ_CAJPVI010000030.1"/>
</dbReference>
<evidence type="ECO:0000313" key="4">
    <source>
        <dbReference type="Proteomes" id="UP000672657"/>
    </source>
</evidence>
<dbReference type="SUPFAM" id="SSF53850">
    <property type="entry name" value="Periplasmic binding protein-like II"/>
    <property type="match status" value="1"/>
</dbReference>
<dbReference type="PIRSF" id="PIRSF017082">
    <property type="entry name" value="YflP"/>
    <property type="match status" value="1"/>
</dbReference>
<evidence type="ECO:0000313" key="3">
    <source>
        <dbReference type="EMBL" id="CAG2154207.1"/>
    </source>
</evidence>
<comment type="similarity">
    <text evidence="1">Belongs to the UPF0065 (bug) family.</text>
</comment>
<gene>
    <name evidence="3" type="ORF">LMG26411_04580</name>
</gene>
<accession>A0ABN7Q291</accession>
<protein>
    <recommendedName>
        <fullName evidence="5">Tripartite tricarboxylate transporter substrate binding protein</fullName>
    </recommendedName>
</protein>